<keyword evidence="2" id="KW-0238">DNA-binding</keyword>
<keyword evidence="1" id="KW-0805">Transcription regulation</keyword>
<dbReference type="PROSITE" id="PS50042">
    <property type="entry name" value="CNMP_BINDING_3"/>
    <property type="match status" value="1"/>
</dbReference>
<evidence type="ECO:0000313" key="6">
    <source>
        <dbReference type="EMBL" id="MBE1458886.1"/>
    </source>
</evidence>
<keyword evidence="3" id="KW-0804">Transcription</keyword>
<keyword evidence="7" id="KW-1185">Reference proteome</keyword>
<dbReference type="CDD" id="cd00038">
    <property type="entry name" value="CAP_ED"/>
    <property type="match status" value="1"/>
</dbReference>
<dbReference type="PROSITE" id="PS51063">
    <property type="entry name" value="HTH_CRP_2"/>
    <property type="match status" value="1"/>
</dbReference>
<dbReference type="InterPro" id="IPR036390">
    <property type="entry name" value="WH_DNA-bd_sf"/>
</dbReference>
<protein>
    <submittedName>
        <fullName evidence="6">CRP-like cAMP-binding protein</fullName>
    </submittedName>
</protein>
<dbReference type="InterPro" id="IPR014710">
    <property type="entry name" value="RmlC-like_jellyroll"/>
</dbReference>
<dbReference type="InterPro" id="IPR018488">
    <property type="entry name" value="cNMP-bd_CS"/>
</dbReference>
<name>A0ABR9HIP1_9ACTN</name>
<evidence type="ECO:0000256" key="1">
    <source>
        <dbReference type="ARBA" id="ARBA00023015"/>
    </source>
</evidence>
<dbReference type="InterPro" id="IPR012318">
    <property type="entry name" value="HTH_CRP"/>
</dbReference>
<dbReference type="Pfam" id="PF00027">
    <property type="entry name" value="cNMP_binding"/>
    <property type="match status" value="1"/>
</dbReference>
<dbReference type="EMBL" id="JADBDY010000001">
    <property type="protein sequence ID" value="MBE1458886.1"/>
    <property type="molecule type" value="Genomic_DNA"/>
</dbReference>
<organism evidence="6 7">
    <name type="scientific">Nocardiopsis terrae</name>
    <dbReference type="NCBI Taxonomy" id="372655"/>
    <lineage>
        <taxon>Bacteria</taxon>
        <taxon>Bacillati</taxon>
        <taxon>Actinomycetota</taxon>
        <taxon>Actinomycetes</taxon>
        <taxon>Streptosporangiales</taxon>
        <taxon>Nocardiopsidaceae</taxon>
        <taxon>Nocardiopsis</taxon>
    </lineage>
</organism>
<dbReference type="Gene3D" id="2.60.120.10">
    <property type="entry name" value="Jelly Rolls"/>
    <property type="match status" value="1"/>
</dbReference>
<dbReference type="Pfam" id="PF13545">
    <property type="entry name" value="HTH_Crp_2"/>
    <property type="match status" value="1"/>
</dbReference>
<dbReference type="InterPro" id="IPR018490">
    <property type="entry name" value="cNMP-bd_dom_sf"/>
</dbReference>
<reference evidence="6 7" key="1">
    <citation type="submission" date="2020-10" db="EMBL/GenBank/DDBJ databases">
        <title>Sequencing the genomes of 1000 actinobacteria strains.</title>
        <authorList>
            <person name="Klenk H.-P."/>
        </authorList>
    </citation>
    <scope>NUCLEOTIDE SEQUENCE [LARGE SCALE GENOMIC DNA]</scope>
    <source>
        <strain evidence="6 7">DSM 45157</strain>
    </source>
</reference>
<dbReference type="PANTHER" id="PTHR24567:SF26">
    <property type="entry name" value="REGULATORY PROTEIN YEIL"/>
    <property type="match status" value="1"/>
</dbReference>
<evidence type="ECO:0000256" key="3">
    <source>
        <dbReference type="ARBA" id="ARBA00023163"/>
    </source>
</evidence>
<dbReference type="PROSITE" id="PS00889">
    <property type="entry name" value="CNMP_BINDING_2"/>
    <property type="match status" value="1"/>
</dbReference>
<dbReference type="InterPro" id="IPR050397">
    <property type="entry name" value="Env_Response_Regulators"/>
</dbReference>
<evidence type="ECO:0000256" key="2">
    <source>
        <dbReference type="ARBA" id="ARBA00023125"/>
    </source>
</evidence>
<accession>A0ABR9HIP1</accession>
<evidence type="ECO:0000259" key="5">
    <source>
        <dbReference type="PROSITE" id="PS51063"/>
    </source>
</evidence>
<dbReference type="InterPro" id="IPR000595">
    <property type="entry name" value="cNMP-bd_dom"/>
</dbReference>
<feature type="domain" description="HTH crp-type" evidence="5">
    <location>
        <begin position="97"/>
        <end position="170"/>
    </location>
</feature>
<feature type="domain" description="Cyclic nucleotide-binding" evidence="4">
    <location>
        <begin position="1"/>
        <end position="67"/>
    </location>
</feature>
<proteinExistence type="predicted"/>
<sequence length="184" mass="20466">MVALIQGTVKVTEDTRDGQNVPLALRGPGELLGEVGVLLDQPRTASVWAVTRCVGHSIPSSTFLSLVERNRLTGALHRFSLNRSLEKEAHLQSLRRDSTEARMARFLAHLAREVGEIRGRSTTIHLGMDRAELGLMLRMSRATAIESLGHLKALELIKCGRKHIEVPDIDTLDLYTTRELRDVI</sequence>
<gene>
    <name evidence="6" type="ORF">H4W79_003100</name>
</gene>
<comment type="caution">
    <text evidence="6">The sequence shown here is derived from an EMBL/GenBank/DDBJ whole genome shotgun (WGS) entry which is preliminary data.</text>
</comment>
<dbReference type="PANTHER" id="PTHR24567">
    <property type="entry name" value="CRP FAMILY TRANSCRIPTIONAL REGULATORY PROTEIN"/>
    <property type="match status" value="1"/>
</dbReference>
<evidence type="ECO:0000259" key="4">
    <source>
        <dbReference type="PROSITE" id="PS50042"/>
    </source>
</evidence>
<dbReference type="SUPFAM" id="SSF51206">
    <property type="entry name" value="cAMP-binding domain-like"/>
    <property type="match status" value="1"/>
</dbReference>
<dbReference type="SUPFAM" id="SSF46785">
    <property type="entry name" value="Winged helix' DNA-binding domain"/>
    <property type="match status" value="1"/>
</dbReference>
<evidence type="ECO:0000313" key="7">
    <source>
        <dbReference type="Proteomes" id="UP000598217"/>
    </source>
</evidence>
<dbReference type="Proteomes" id="UP000598217">
    <property type="component" value="Unassembled WGS sequence"/>
</dbReference>